<evidence type="ECO:0000256" key="1">
    <source>
        <dbReference type="ARBA" id="ARBA00023268"/>
    </source>
</evidence>
<keyword evidence="1" id="KW-0511">Multifunctional enzyme</keyword>
<dbReference type="GO" id="GO:0015074">
    <property type="term" value="P:DNA integration"/>
    <property type="evidence" value="ECO:0007669"/>
    <property type="project" value="InterPro"/>
</dbReference>
<dbReference type="SUPFAM" id="SSF53098">
    <property type="entry name" value="Ribonuclease H-like"/>
    <property type="match status" value="1"/>
</dbReference>
<dbReference type="CDD" id="cd09274">
    <property type="entry name" value="RNase_HI_RT_Ty3"/>
    <property type="match status" value="1"/>
</dbReference>
<feature type="domain" description="Integrase catalytic" evidence="3">
    <location>
        <begin position="318"/>
        <end position="431"/>
    </location>
</feature>
<keyword evidence="2" id="KW-0175">Coiled coil</keyword>
<dbReference type="Gene3D" id="1.10.340.70">
    <property type="match status" value="1"/>
</dbReference>
<dbReference type="AlphaFoldDB" id="A0A5A7VKS2"/>
<evidence type="ECO:0000313" key="5">
    <source>
        <dbReference type="EMBL" id="TYK26273.1"/>
    </source>
</evidence>
<dbReference type="OrthoDB" id="2013610at2759"/>
<dbReference type="InterPro" id="IPR041577">
    <property type="entry name" value="RT_RNaseH_2"/>
</dbReference>
<dbReference type="Proteomes" id="UP000321947">
    <property type="component" value="Unassembled WGS sequence"/>
</dbReference>
<comment type="caution">
    <text evidence="4">The sequence shown here is derived from an EMBL/GenBank/DDBJ whole genome shotgun (WGS) entry which is preliminary data.</text>
</comment>
<sequence>MAAPLTQLLKTSAYRWSEEAETAFERLEMAMMTLPVLAMPDFNLPFEIELNASGFGVGAMLTQGRSPIAYFSKTLCMWDRTRPVYERELIAVVIAVQRWRPYLLGRKFTVKTNQRSLKFLLEQWVIQPQYQEWIAKFLGYSFDVVYQPGLENKAADALSRIPPNVHLNQLTTPALLDLAIIREEVNRDPRLHKIIRVMEEQKLEIPHYTLHQGVLKFKGKLVTSSSSSLLPTIMHTYHASVFGRHSGFLRTYKRVTSELYWKGMMKDIKKYCDECVICQRNKSSALSPTRVTKIKGLGCDPHWLSKYAHFLLFKHLYTAKVIAEVFIKEVVELHGYPKSIVSDRDNVFLGHFWKEMFRLAGIKLNQSLLYHPQSDGQTKVVNKSVEAYLRCFYGEKPNEWSQWIHWAEYWYNTTYNSSIWITPFQAVYGRLPPPLIQYRDMETPNSTLDQQLKKRDVVLGALKKHLRLARERMKEQANLKRREVEFHEGDFVFLKI</sequence>
<protein>
    <submittedName>
        <fullName evidence="4">Transposon Tf2-1 polyprotein isoform X1</fullName>
    </submittedName>
</protein>
<evidence type="ECO:0000313" key="7">
    <source>
        <dbReference type="Proteomes" id="UP000321947"/>
    </source>
</evidence>
<dbReference type="InterPro" id="IPR001584">
    <property type="entry name" value="Integrase_cat-core"/>
</dbReference>
<dbReference type="Proteomes" id="UP000321393">
    <property type="component" value="Unassembled WGS sequence"/>
</dbReference>
<name>A0A5A7VKS2_CUCMM</name>
<dbReference type="InterPro" id="IPR043502">
    <property type="entry name" value="DNA/RNA_pol_sf"/>
</dbReference>
<dbReference type="InterPro" id="IPR036397">
    <property type="entry name" value="RNaseH_sf"/>
</dbReference>
<dbReference type="PANTHER" id="PTHR37984:SF5">
    <property type="entry name" value="PROTEIN NYNRIN-LIKE"/>
    <property type="match status" value="1"/>
</dbReference>
<dbReference type="SUPFAM" id="SSF56672">
    <property type="entry name" value="DNA/RNA polymerases"/>
    <property type="match status" value="1"/>
</dbReference>
<dbReference type="EMBL" id="SSTD01003480">
    <property type="protein sequence ID" value="TYK26273.1"/>
    <property type="molecule type" value="Genomic_DNA"/>
</dbReference>
<dbReference type="EMBL" id="SSTE01000699">
    <property type="protein sequence ID" value="KAA0067036.1"/>
    <property type="molecule type" value="Genomic_DNA"/>
</dbReference>
<evidence type="ECO:0000256" key="2">
    <source>
        <dbReference type="SAM" id="Coils"/>
    </source>
</evidence>
<feature type="coiled-coil region" evidence="2">
    <location>
        <begin position="463"/>
        <end position="490"/>
    </location>
</feature>
<gene>
    <name evidence="5" type="ORF">E5676_scaffold14G00400</name>
    <name evidence="4" type="ORF">E6C27_scaffold38G00760</name>
</gene>
<dbReference type="Pfam" id="PF17921">
    <property type="entry name" value="Integrase_H2C2"/>
    <property type="match status" value="1"/>
</dbReference>
<organism evidence="4 6">
    <name type="scientific">Cucumis melo var. makuwa</name>
    <name type="common">Oriental melon</name>
    <dbReference type="NCBI Taxonomy" id="1194695"/>
    <lineage>
        <taxon>Eukaryota</taxon>
        <taxon>Viridiplantae</taxon>
        <taxon>Streptophyta</taxon>
        <taxon>Embryophyta</taxon>
        <taxon>Tracheophyta</taxon>
        <taxon>Spermatophyta</taxon>
        <taxon>Magnoliopsida</taxon>
        <taxon>eudicotyledons</taxon>
        <taxon>Gunneridae</taxon>
        <taxon>Pentapetalae</taxon>
        <taxon>rosids</taxon>
        <taxon>fabids</taxon>
        <taxon>Cucurbitales</taxon>
        <taxon>Cucurbitaceae</taxon>
        <taxon>Benincaseae</taxon>
        <taxon>Cucumis</taxon>
    </lineage>
</organism>
<dbReference type="GO" id="GO:0003824">
    <property type="term" value="F:catalytic activity"/>
    <property type="evidence" value="ECO:0007669"/>
    <property type="project" value="UniProtKB-KW"/>
</dbReference>
<dbReference type="Gene3D" id="3.30.420.10">
    <property type="entry name" value="Ribonuclease H-like superfamily/Ribonuclease H"/>
    <property type="match status" value="1"/>
</dbReference>
<dbReference type="InterPro" id="IPR050951">
    <property type="entry name" value="Retrovirus_Pol_polyprotein"/>
</dbReference>
<evidence type="ECO:0000259" key="3">
    <source>
        <dbReference type="PROSITE" id="PS50994"/>
    </source>
</evidence>
<proteinExistence type="predicted"/>
<dbReference type="GO" id="GO:0003676">
    <property type="term" value="F:nucleic acid binding"/>
    <property type="evidence" value="ECO:0007669"/>
    <property type="project" value="InterPro"/>
</dbReference>
<dbReference type="Gene3D" id="3.10.20.370">
    <property type="match status" value="1"/>
</dbReference>
<dbReference type="InterPro" id="IPR012337">
    <property type="entry name" value="RNaseH-like_sf"/>
</dbReference>
<dbReference type="PROSITE" id="PS50994">
    <property type="entry name" value="INTEGRASE"/>
    <property type="match status" value="1"/>
</dbReference>
<dbReference type="InterPro" id="IPR041588">
    <property type="entry name" value="Integrase_H2C2"/>
</dbReference>
<dbReference type="Gene3D" id="3.30.70.270">
    <property type="match status" value="1"/>
</dbReference>
<evidence type="ECO:0000313" key="4">
    <source>
        <dbReference type="EMBL" id="KAA0067036.1"/>
    </source>
</evidence>
<accession>A0A5A7VKS2</accession>
<dbReference type="PANTHER" id="PTHR37984">
    <property type="entry name" value="PROTEIN CBG26694"/>
    <property type="match status" value="1"/>
</dbReference>
<dbReference type="InterPro" id="IPR043128">
    <property type="entry name" value="Rev_trsase/Diguanyl_cyclase"/>
</dbReference>
<evidence type="ECO:0000313" key="6">
    <source>
        <dbReference type="Proteomes" id="UP000321393"/>
    </source>
</evidence>
<dbReference type="Pfam" id="PF17919">
    <property type="entry name" value="RT_RNaseH_2"/>
    <property type="match status" value="1"/>
</dbReference>
<reference evidence="6 7" key="1">
    <citation type="submission" date="2019-08" db="EMBL/GenBank/DDBJ databases">
        <title>Draft genome sequences of two oriental melons (Cucumis melo L. var makuwa).</title>
        <authorList>
            <person name="Kwon S.-Y."/>
        </authorList>
    </citation>
    <scope>NUCLEOTIDE SEQUENCE [LARGE SCALE GENOMIC DNA]</scope>
    <source>
        <strain evidence="7">cv. Chang Bougi</strain>
        <strain evidence="6">cv. SW 3</strain>
        <tissue evidence="4">Leaf</tissue>
    </source>
</reference>